<name>A0A3A4MX26_ABYX5</name>
<protein>
    <submittedName>
        <fullName evidence="1">DUF3568 family protein</fullName>
    </submittedName>
</protein>
<accession>A0A3A4MX26</accession>
<sequence>MAHICEKRAFSKKEDIPMTPNSRVSVALVVLVGLSVAVYGCAAAAGAAAGAGTYAWQAGKLSFTTPNAVAPTHDAVLEAFDELNITVVQDETSQLGGTIKGSVPDTGEDVTIDLEPQADNVTKVDVRVGFFGDQAKSQKIADAIRRNL</sequence>
<evidence type="ECO:0000313" key="2">
    <source>
        <dbReference type="Proteomes" id="UP000265882"/>
    </source>
</evidence>
<comment type="caution">
    <text evidence="1">The sequence shown here is derived from an EMBL/GenBank/DDBJ whole genome shotgun (WGS) entry which is preliminary data.</text>
</comment>
<dbReference type="InterPro" id="IPR021952">
    <property type="entry name" value="Flpp3-like"/>
</dbReference>
<evidence type="ECO:0000313" key="1">
    <source>
        <dbReference type="EMBL" id="RJP14538.1"/>
    </source>
</evidence>
<dbReference type="Proteomes" id="UP000265882">
    <property type="component" value="Unassembled WGS sequence"/>
</dbReference>
<reference evidence="1 2" key="1">
    <citation type="journal article" date="2017" name="ISME J.">
        <title>Energy and carbon metabolisms in a deep terrestrial subsurface fluid microbial community.</title>
        <authorList>
            <person name="Momper L."/>
            <person name="Jungbluth S.P."/>
            <person name="Lee M.D."/>
            <person name="Amend J.P."/>
        </authorList>
    </citation>
    <scope>NUCLEOTIDE SEQUENCE [LARGE SCALE GENOMIC DNA]</scope>
    <source>
        <strain evidence="1">SURF_5</strain>
    </source>
</reference>
<dbReference type="AlphaFoldDB" id="A0A3A4MX26"/>
<proteinExistence type="predicted"/>
<dbReference type="Pfam" id="PF12092">
    <property type="entry name" value="DUF3568"/>
    <property type="match status" value="1"/>
</dbReference>
<organism evidence="1 2">
    <name type="scientific">Abyssobacteria bacterium (strain SURF_5)</name>
    <dbReference type="NCBI Taxonomy" id="2093360"/>
    <lineage>
        <taxon>Bacteria</taxon>
        <taxon>Pseudomonadati</taxon>
        <taxon>Candidatus Hydrogenedentota</taxon>
        <taxon>Candidatus Abyssobacteria</taxon>
    </lineage>
</organism>
<dbReference type="EMBL" id="QZKU01000143">
    <property type="protein sequence ID" value="RJP14538.1"/>
    <property type="molecule type" value="Genomic_DNA"/>
</dbReference>
<gene>
    <name evidence="1" type="ORF">C4520_21270</name>
</gene>